<evidence type="ECO:0000256" key="10">
    <source>
        <dbReference type="SAM" id="Phobius"/>
    </source>
</evidence>
<keyword evidence="13" id="KW-0966">Cell projection</keyword>
<dbReference type="NCBIfam" id="TIGR00206">
    <property type="entry name" value="fliF"/>
    <property type="match status" value="1"/>
</dbReference>
<comment type="similarity">
    <text evidence="3 8">Belongs to the FliF family.</text>
</comment>
<keyword evidence="14" id="KW-1185">Reference proteome</keyword>
<evidence type="ECO:0000256" key="5">
    <source>
        <dbReference type="ARBA" id="ARBA00022692"/>
    </source>
</evidence>
<dbReference type="KEGG" id="elio:KO353_13740"/>
<accession>A0A975YIZ2</accession>
<keyword evidence="6 10" id="KW-1133">Transmembrane helix</keyword>
<keyword evidence="4" id="KW-1003">Cell membrane</keyword>
<keyword evidence="7 8" id="KW-0975">Bacterial flagellum</keyword>
<evidence type="ECO:0000256" key="1">
    <source>
        <dbReference type="ARBA" id="ARBA00004117"/>
    </source>
</evidence>
<feature type="domain" description="Flagellar M-ring N-terminal" evidence="11">
    <location>
        <begin position="38"/>
        <end position="213"/>
    </location>
</feature>
<evidence type="ECO:0000256" key="6">
    <source>
        <dbReference type="ARBA" id="ARBA00022989"/>
    </source>
</evidence>
<feature type="region of interest" description="Disordered" evidence="9">
    <location>
        <begin position="269"/>
        <end position="331"/>
    </location>
</feature>
<comment type="subcellular location">
    <subcellularLocation>
        <location evidence="1 8">Bacterial flagellum basal body</location>
    </subcellularLocation>
    <subcellularLocation>
        <location evidence="2">Cell membrane</location>
        <topology evidence="2">Multi-pass membrane protein</topology>
    </subcellularLocation>
</comment>
<dbReference type="EMBL" id="CP076448">
    <property type="protein sequence ID" value="QXM24295.1"/>
    <property type="molecule type" value="Genomic_DNA"/>
</dbReference>
<proteinExistence type="inferred from homology"/>
<dbReference type="PANTHER" id="PTHR30046:SF0">
    <property type="entry name" value="FLAGELLAR M-RING PROTEIN"/>
    <property type="match status" value="1"/>
</dbReference>
<dbReference type="AlphaFoldDB" id="A0A975YIZ2"/>
<feature type="compositionally biased region" description="Polar residues" evidence="9">
    <location>
        <begin position="282"/>
        <end position="318"/>
    </location>
</feature>
<dbReference type="PANTHER" id="PTHR30046">
    <property type="entry name" value="FLAGELLAR M-RING PROTEIN"/>
    <property type="match status" value="1"/>
</dbReference>
<dbReference type="GO" id="GO:0005886">
    <property type="term" value="C:plasma membrane"/>
    <property type="evidence" value="ECO:0007669"/>
    <property type="project" value="UniProtKB-SubCell"/>
</dbReference>
<dbReference type="Pfam" id="PF01514">
    <property type="entry name" value="YscJ_FliF"/>
    <property type="match status" value="1"/>
</dbReference>
<dbReference type="GO" id="GO:0003774">
    <property type="term" value="F:cytoskeletal motor activity"/>
    <property type="evidence" value="ECO:0007669"/>
    <property type="project" value="InterPro"/>
</dbReference>
<dbReference type="Pfam" id="PF08345">
    <property type="entry name" value="YscJ_FliF_C"/>
    <property type="match status" value="1"/>
</dbReference>
<gene>
    <name evidence="13" type="primary">fliF</name>
    <name evidence="13" type="ORF">KO353_13740</name>
</gene>
<evidence type="ECO:0000259" key="12">
    <source>
        <dbReference type="Pfam" id="PF08345"/>
    </source>
</evidence>
<evidence type="ECO:0000256" key="7">
    <source>
        <dbReference type="ARBA" id="ARBA00023143"/>
    </source>
</evidence>
<evidence type="ECO:0000259" key="11">
    <source>
        <dbReference type="Pfam" id="PF01514"/>
    </source>
</evidence>
<evidence type="ECO:0000256" key="3">
    <source>
        <dbReference type="ARBA" id="ARBA00007971"/>
    </source>
</evidence>
<evidence type="ECO:0000313" key="14">
    <source>
        <dbReference type="Proteomes" id="UP000694001"/>
    </source>
</evidence>
<keyword evidence="13" id="KW-0969">Cilium</keyword>
<feature type="transmembrane region" description="Helical" evidence="10">
    <location>
        <begin position="430"/>
        <end position="451"/>
    </location>
</feature>
<evidence type="ECO:0000256" key="2">
    <source>
        <dbReference type="ARBA" id="ARBA00004651"/>
    </source>
</evidence>
<dbReference type="PIRSF" id="PIRSF004862">
    <property type="entry name" value="FliF"/>
    <property type="match status" value="1"/>
</dbReference>
<feature type="transmembrane region" description="Helical" evidence="10">
    <location>
        <begin position="16"/>
        <end position="35"/>
    </location>
</feature>
<feature type="domain" description="Flagellar M-ring C-terminal" evidence="12">
    <location>
        <begin position="247"/>
        <end position="407"/>
    </location>
</feature>
<protein>
    <recommendedName>
        <fullName evidence="8">Flagellar M-ring protein</fullName>
    </recommendedName>
</protein>
<organism evidence="13 14">
    <name type="scientific">Elioraea tepida</name>
    <dbReference type="NCBI Taxonomy" id="2843330"/>
    <lineage>
        <taxon>Bacteria</taxon>
        <taxon>Pseudomonadati</taxon>
        <taxon>Pseudomonadota</taxon>
        <taxon>Alphaproteobacteria</taxon>
        <taxon>Acetobacterales</taxon>
        <taxon>Elioraeaceae</taxon>
        <taxon>Elioraea</taxon>
    </lineage>
</organism>
<dbReference type="GO" id="GO:0071973">
    <property type="term" value="P:bacterial-type flagellum-dependent cell motility"/>
    <property type="evidence" value="ECO:0007669"/>
    <property type="project" value="InterPro"/>
</dbReference>
<reference evidence="13" key="1">
    <citation type="submission" date="2021-06" db="EMBL/GenBank/DDBJ databases">
        <title>Elioraea tepida, sp. nov., a moderately thermophilic aerobic anoxygenic phototrophic bacterium isolated from an alkaline siliceous hot spring mat community in Yellowstone National Park, WY, USA.</title>
        <authorList>
            <person name="Saini M.K."/>
            <person name="Yoshida S."/>
            <person name="Sebastian A."/>
            <person name="Hirose S."/>
            <person name="Hara E."/>
            <person name="Tamaki H."/>
            <person name="Soulier N.T."/>
            <person name="Albert I."/>
            <person name="Hanada S."/>
            <person name="Bryant D.A."/>
            <person name="Tank M."/>
        </authorList>
    </citation>
    <scope>NUCLEOTIDE SEQUENCE</scope>
    <source>
        <strain evidence="13">MS-P2</strain>
    </source>
</reference>
<comment type="function">
    <text evidence="8">The M ring may be actively involved in energy transduction.</text>
</comment>
<dbReference type="InterPro" id="IPR013556">
    <property type="entry name" value="Flag_M-ring_C"/>
</dbReference>
<dbReference type="Proteomes" id="UP000694001">
    <property type="component" value="Chromosome"/>
</dbReference>
<dbReference type="GO" id="GO:0009431">
    <property type="term" value="C:bacterial-type flagellum basal body, MS ring"/>
    <property type="evidence" value="ECO:0007669"/>
    <property type="project" value="InterPro"/>
</dbReference>
<keyword evidence="13" id="KW-0282">Flagellum</keyword>
<evidence type="ECO:0000256" key="9">
    <source>
        <dbReference type="SAM" id="MobiDB-lite"/>
    </source>
</evidence>
<dbReference type="InterPro" id="IPR006182">
    <property type="entry name" value="FliF_N_dom"/>
</dbReference>
<evidence type="ECO:0000256" key="8">
    <source>
        <dbReference type="PIRNR" id="PIRNR004862"/>
    </source>
</evidence>
<evidence type="ECO:0000256" key="4">
    <source>
        <dbReference type="ARBA" id="ARBA00022475"/>
    </source>
</evidence>
<sequence>MNGLLQGLRALGPTRIAALGVVAAGLFGLIVFLAIRAGQPPMALLYADLDTRDSAAVVQSLERQRVPYRLEGNGGRILVPVEQVARVRLALASEGLPTGGSVGYELFDRTDSLTTSSFQQGINQVRALEGELARTIRQIQGVRAVRVHLVLPRREPFARQQAEAQASIVLTMAGPQRLDREQVQAIVHLAAAAVPGLKPANISVVDSRGSLLARGGQAVTGLGVALNAEEVRRAHELRLSRAVEELLERTLGVGKVRVEATVEMDFDRITESRESFDPDQQVARSTSSITEQSRGQERQQNVTVGNNLPNPEPQNAGSITEESRTEETTNFEIGRTLRQIVREAPQVRRQSIAVLVDGTMARPEGGGAPVWRPRTAEELAQITALVRGAVGFDEARGDKIEVVNLRFAEADAGVAEEERLFGLPIGRAEIVRIVETAVFGVIALLALLLVVRPLAGRVLERVSPAGGDALAGLPGTSGLPALSGPAAAAAAAALAGPGGQATLPGPDGAVPLLEGDSLINVSQVEGQMRASSLRRIAELAEKHPEEALSVIRSWMAQES</sequence>
<keyword evidence="10" id="KW-0472">Membrane</keyword>
<keyword evidence="5 10" id="KW-0812">Transmembrane</keyword>
<evidence type="ECO:0000313" key="13">
    <source>
        <dbReference type="EMBL" id="QXM24295.1"/>
    </source>
</evidence>
<dbReference type="RefSeq" id="WP_218285352.1">
    <property type="nucleotide sequence ID" value="NZ_CP076448.1"/>
</dbReference>
<name>A0A975YIZ2_9PROT</name>
<dbReference type="InterPro" id="IPR000067">
    <property type="entry name" value="FlgMring_FliF"/>
</dbReference>
<dbReference type="InterPro" id="IPR043427">
    <property type="entry name" value="YscJ/FliF"/>
</dbReference>